<dbReference type="PANTHER" id="PTHR30204">
    <property type="entry name" value="REDOX-CYCLING DRUG-SENSING TRANSCRIPTIONAL ACTIVATOR SOXR"/>
    <property type="match status" value="1"/>
</dbReference>
<dbReference type="RefSeq" id="WP_345341498.1">
    <property type="nucleotide sequence ID" value="NZ_BAABLI010000028.1"/>
</dbReference>
<evidence type="ECO:0000313" key="3">
    <source>
        <dbReference type="EMBL" id="MFD2095491.1"/>
    </source>
</evidence>
<evidence type="ECO:0000313" key="4">
    <source>
        <dbReference type="Proteomes" id="UP001597380"/>
    </source>
</evidence>
<protein>
    <submittedName>
        <fullName evidence="3">MerR family transcriptional regulator</fullName>
    </submittedName>
</protein>
<dbReference type="PANTHER" id="PTHR30204:SF90">
    <property type="entry name" value="HTH-TYPE TRANSCRIPTIONAL ACTIVATOR MTA"/>
    <property type="match status" value="1"/>
</dbReference>
<dbReference type="Proteomes" id="UP001597380">
    <property type="component" value="Unassembled WGS sequence"/>
</dbReference>
<accession>A0ABW4XIY4</accession>
<dbReference type="PRINTS" id="PR00040">
    <property type="entry name" value="HTHMERR"/>
</dbReference>
<reference evidence="4" key="1">
    <citation type="journal article" date="2019" name="Int. J. Syst. Evol. Microbiol.">
        <title>The Global Catalogue of Microorganisms (GCM) 10K type strain sequencing project: providing services to taxonomists for standard genome sequencing and annotation.</title>
        <authorList>
            <consortium name="The Broad Institute Genomics Platform"/>
            <consortium name="The Broad Institute Genome Sequencing Center for Infectious Disease"/>
            <person name="Wu L."/>
            <person name="Ma J."/>
        </authorList>
    </citation>
    <scope>NUCLEOTIDE SEQUENCE [LARGE SCALE GENOMIC DNA]</scope>
    <source>
        <strain evidence="4">CGMCC 1.10992</strain>
    </source>
</reference>
<dbReference type="SUPFAM" id="SSF46955">
    <property type="entry name" value="Putative DNA-binding domain"/>
    <property type="match status" value="1"/>
</dbReference>
<dbReference type="InterPro" id="IPR047057">
    <property type="entry name" value="MerR_fam"/>
</dbReference>
<feature type="domain" description="HTH merR-type" evidence="2">
    <location>
        <begin position="1"/>
        <end position="70"/>
    </location>
</feature>
<dbReference type="SMART" id="SM00422">
    <property type="entry name" value="HTH_MERR"/>
    <property type="match status" value="1"/>
</dbReference>
<keyword evidence="1" id="KW-0238">DNA-binding</keyword>
<dbReference type="Pfam" id="PF13411">
    <property type="entry name" value="MerR_1"/>
    <property type="match status" value="1"/>
</dbReference>
<dbReference type="PROSITE" id="PS50937">
    <property type="entry name" value="HTH_MERR_2"/>
    <property type="match status" value="1"/>
</dbReference>
<keyword evidence="4" id="KW-1185">Reference proteome</keyword>
<dbReference type="InterPro" id="IPR009061">
    <property type="entry name" value="DNA-bd_dom_put_sf"/>
</dbReference>
<gene>
    <name evidence="3" type="ORF">ACFSJ3_05790</name>
</gene>
<evidence type="ECO:0000259" key="2">
    <source>
        <dbReference type="PROSITE" id="PS50937"/>
    </source>
</evidence>
<proteinExistence type="predicted"/>
<dbReference type="Gene3D" id="1.10.1660.10">
    <property type="match status" value="1"/>
</dbReference>
<dbReference type="EMBL" id="JBHUHT010000009">
    <property type="protein sequence ID" value="MFD2095491.1"/>
    <property type="molecule type" value="Genomic_DNA"/>
</dbReference>
<evidence type="ECO:0000256" key="1">
    <source>
        <dbReference type="ARBA" id="ARBA00023125"/>
    </source>
</evidence>
<sequence length="173" mass="20146">MLTVSQLAKRFKISRTTLLYYERAGLLEPKSRSASGYRLYGGDEIRRLESILSFRASGVPIATIGSLLNRADDTTQEQILREQFYALEREVQKLRQQQEAIVLLLKHPKLLEQTMINKDRWVEIMRAAGLNDTDMHNWHKQFEAMEPQAHQEFLESLSINATEIEKIRKWSKG</sequence>
<organism evidence="3 4">
    <name type="scientific">Corallincola platygyrae</name>
    <dbReference type="NCBI Taxonomy" id="1193278"/>
    <lineage>
        <taxon>Bacteria</taxon>
        <taxon>Pseudomonadati</taxon>
        <taxon>Pseudomonadota</taxon>
        <taxon>Gammaproteobacteria</taxon>
        <taxon>Alteromonadales</taxon>
        <taxon>Psychromonadaceae</taxon>
        <taxon>Corallincola</taxon>
    </lineage>
</organism>
<comment type="caution">
    <text evidence="3">The sequence shown here is derived from an EMBL/GenBank/DDBJ whole genome shotgun (WGS) entry which is preliminary data.</text>
</comment>
<name>A0ABW4XIY4_9GAMM</name>
<dbReference type="InterPro" id="IPR000551">
    <property type="entry name" value="MerR-type_HTH_dom"/>
</dbReference>